<dbReference type="Proteomes" id="UP000013827">
    <property type="component" value="Unassembled WGS sequence"/>
</dbReference>
<dbReference type="GO" id="GO:0016757">
    <property type="term" value="F:glycosyltransferase activity"/>
    <property type="evidence" value="ECO:0007669"/>
    <property type="project" value="InterPro"/>
</dbReference>
<dbReference type="EnsemblProtists" id="EOD14294">
    <property type="protein sequence ID" value="EOD14294"/>
    <property type="gene ID" value="EMIHUDRAFT_119564"/>
</dbReference>
<dbReference type="InterPro" id="IPR049625">
    <property type="entry name" value="Glyco_transf_61_cat"/>
</dbReference>
<dbReference type="HOGENOM" id="CLU_350021_0_0_1"/>
<dbReference type="EnsemblProtists" id="EOD23237">
    <property type="protein sequence ID" value="EOD23237"/>
    <property type="gene ID" value="EMIHUDRAFT_116572"/>
</dbReference>
<dbReference type="KEGG" id="ehx:EMIHUDRAFT_117820"/>
<reference evidence="3" key="2">
    <citation type="submission" date="2024-10" db="UniProtKB">
        <authorList>
            <consortium name="EnsemblProtists"/>
        </authorList>
    </citation>
    <scope>IDENTIFICATION</scope>
</reference>
<sequence>MADRTQPLVLHHKNPVPSYVPNTWRCSMLHNACLTLSTPQPTCSARCRKRPWRLDVYGPNASSQVRQVLAERRFMRDPIESFKLRPLQRDVHNMSAGAVPPSPILRGEAGGLTMIWPVFEPSYGDFWRDTMLPLGHLLSLGRLPHRLGFSGLPTGSGALARTNAVEGLERIRSVCTFERTSPRTLRCEDACYESVRLCEILPHSSLRGSAAWLAMASLDAALGFKARYARRFILNLNEVVAACDGLLLGGWTLRCEAHALAGMSLHAVVAKMRQTDVFVSMHGGDCINALHMRPGRAVIELVNHGFEKAPWVWLDQYMRLVKRTFRVRRIVLPSTSGQRASGSNQTQNWKQMQKNFADAWNANGTLPWPRLRDELHAIVHERLLTRAAGGQPQQPPLQRQQPQPPQQQRRRHMTRLEHEGVDEPPPKYGTLVVLVPYFGALPPWLPIALASMGGPNAELVRFFIVGDASVPPDVSVPSNVRFVPAEWDEVRRRVREKLGVDMPYDSPSYQCKGCVMYSSDRAAANASVLAAEARARVAGSLLHHSNKVTDLKPFMAALWPELLAGAAWWAWGDIDVLWGDLPRYLALAPPRGSFVCPLLPNPWGAATWGPFTAWRIAHNTTELFRESRKWRRVLQEPRPMQFDEWWGSGSSDWRMSFVVQRLVRQGRLGDAGVALPLAEAKSCVDPCAWCPCGAHTFEWRASRGADGVGGLRVNGGSEVMLLHLAIAKRGWDAANTPPHVARATCLHGRIGTQRTRRGAPAAVRPAPLERNRPARGTGRSISYGGRVAVGVCDAADGSRQRKRES</sequence>
<dbReference type="KEGG" id="ehx:EMIHUDRAFT_119564"/>
<dbReference type="RefSeq" id="XP_005766723.1">
    <property type="nucleotide sequence ID" value="XM_005766666.1"/>
</dbReference>
<reference evidence="4" key="1">
    <citation type="journal article" date="2013" name="Nature">
        <title>Pan genome of the phytoplankton Emiliania underpins its global distribution.</title>
        <authorList>
            <person name="Read B.A."/>
            <person name="Kegel J."/>
            <person name="Klute M.J."/>
            <person name="Kuo A."/>
            <person name="Lefebvre S.C."/>
            <person name="Maumus F."/>
            <person name="Mayer C."/>
            <person name="Miller J."/>
            <person name="Monier A."/>
            <person name="Salamov A."/>
            <person name="Young J."/>
            <person name="Aguilar M."/>
            <person name="Claverie J.M."/>
            <person name="Frickenhaus S."/>
            <person name="Gonzalez K."/>
            <person name="Herman E.K."/>
            <person name="Lin Y.C."/>
            <person name="Napier J."/>
            <person name="Ogata H."/>
            <person name="Sarno A.F."/>
            <person name="Shmutz J."/>
            <person name="Schroeder D."/>
            <person name="de Vargas C."/>
            <person name="Verret F."/>
            <person name="von Dassow P."/>
            <person name="Valentin K."/>
            <person name="Van de Peer Y."/>
            <person name="Wheeler G."/>
            <person name="Dacks J.B."/>
            <person name="Delwiche C.F."/>
            <person name="Dyhrman S.T."/>
            <person name="Glockner G."/>
            <person name="John U."/>
            <person name="Richards T."/>
            <person name="Worden A.Z."/>
            <person name="Zhang X."/>
            <person name="Grigoriev I.V."/>
            <person name="Allen A.E."/>
            <person name="Bidle K."/>
            <person name="Borodovsky M."/>
            <person name="Bowler C."/>
            <person name="Brownlee C."/>
            <person name="Cock J.M."/>
            <person name="Elias M."/>
            <person name="Gladyshev V.N."/>
            <person name="Groth M."/>
            <person name="Guda C."/>
            <person name="Hadaegh A."/>
            <person name="Iglesias-Rodriguez M.D."/>
            <person name="Jenkins J."/>
            <person name="Jones B.M."/>
            <person name="Lawson T."/>
            <person name="Leese F."/>
            <person name="Lindquist E."/>
            <person name="Lobanov A."/>
            <person name="Lomsadze A."/>
            <person name="Malik S.B."/>
            <person name="Marsh M.E."/>
            <person name="Mackinder L."/>
            <person name="Mock T."/>
            <person name="Mueller-Roeber B."/>
            <person name="Pagarete A."/>
            <person name="Parker M."/>
            <person name="Probert I."/>
            <person name="Quesneville H."/>
            <person name="Raines C."/>
            <person name="Rensing S.A."/>
            <person name="Riano-Pachon D.M."/>
            <person name="Richier S."/>
            <person name="Rokitta S."/>
            <person name="Shiraiwa Y."/>
            <person name="Soanes D.M."/>
            <person name="van der Giezen M."/>
            <person name="Wahlund T.M."/>
            <person name="Williams B."/>
            <person name="Wilson W."/>
            <person name="Wolfe G."/>
            <person name="Wurch L.L."/>
        </authorList>
    </citation>
    <scope>NUCLEOTIDE SEQUENCE</scope>
</reference>
<dbReference type="RefSeq" id="XP_005772276.1">
    <property type="nucleotide sequence ID" value="XM_005772219.1"/>
</dbReference>
<feature type="compositionally biased region" description="Basic and acidic residues" evidence="1">
    <location>
        <begin position="414"/>
        <end position="424"/>
    </location>
</feature>
<dbReference type="InterPro" id="IPR046733">
    <property type="entry name" value="DUF6625"/>
</dbReference>
<evidence type="ECO:0000256" key="1">
    <source>
        <dbReference type="SAM" id="MobiDB-lite"/>
    </source>
</evidence>
<evidence type="ECO:0000313" key="3">
    <source>
        <dbReference type="EnsemblProtists" id="EOD14294"/>
    </source>
</evidence>
<dbReference type="KEGG" id="ehx:EMIHUDRAFT_116572"/>
<protein>
    <recommendedName>
        <fullName evidence="2">Glycosyltransferase 61 catalytic domain-containing protein</fullName>
    </recommendedName>
</protein>
<keyword evidence="4" id="KW-1185">Reference proteome</keyword>
<name>A0A0D3ISQ9_EMIH1</name>
<accession>A0A0D3ISQ9</accession>
<dbReference type="GeneID" id="17260443"/>
<organism evidence="3 4">
    <name type="scientific">Emiliania huxleyi (strain CCMP1516)</name>
    <dbReference type="NCBI Taxonomy" id="280463"/>
    <lineage>
        <taxon>Eukaryota</taxon>
        <taxon>Haptista</taxon>
        <taxon>Haptophyta</taxon>
        <taxon>Prymnesiophyceae</taxon>
        <taxon>Isochrysidales</taxon>
        <taxon>Noelaerhabdaceae</taxon>
        <taxon>Emiliania</taxon>
    </lineage>
</organism>
<dbReference type="Pfam" id="PF20330">
    <property type="entry name" value="DUF6625"/>
    <property type="match status" value="1"/>
</dbReference>
<dbReference type="EnsemblProtists" id="EOD19847">
    <property type="protein sequence ID" value="EOD19847"/>
    <property type="gene ID" value="EMIHUDRAFT_117820"/>
</dbReference>
<dbReference type="GeneID" id="17265393"/>
<dbReference type="RefSeq" id="XP_005775666.1">
    <property type="nucleotide sequence ID" value="XM_005775609.1"/>
</dbReference>
<dbReference type="AlphaFoldDB" id="A0A0D3ISQ9"/>
<feature type="region of interest" description="Disordered" evidence="1">
    <location>
        <begin position="754"/>
        <end position="781"/>
    </location>
</feature>
<feature type="domain" description="Glycosyltransferase 61 catalytic" evidence="2">
    <location>
        <begin position="227"/>
        <end position="299"/>
    </location>
</feature>
<feature type="region of interest" description="Disordered" evidence="1">
    <location>
        <begin position="388"/>
        <end position="424"/>
    </location>
</feature>
<dbReference type="PaxDb" id="2903-EOD14294"/>
<proteinExistence type="predicted"/>
<dbReference type="Pfam" id="PF04577">
    <property type="entry name" value="Glyco_transf_61"/>
    <property type="match status" value="1"/>
</dbReference>
<dbReference type="GeneID" id="17268783"/>
<evidence type="ECO:0000259" key="2">
    <source>
        <dbReference type="Pfam" id="PF04577"/>
    </source>
</evidence>
<evidence type="ECO:0000313" key="4">
    <source>
        <dbReference type="Proteomes" id="UP000013827"/>
    </source>
</evidence>